<evidence type="ECO:0000256" key="1">
    <source>
        <dbReference type="ARBA" id="ARBA00023015"/>
    </source>
</evidence>
<keyword evidence="1" id="KW-0805">Transcription regulation</keyword>
<evidence type="ECO:0000313" key="6">
    <source>
        <dbReference type="Proteomes" id="UP001596470"/>
    </source>
</evidence>
<evidence type="ECO:0000256" key="2">
    <source>
        <dbReference type="ARBA" id="ARBA00023125"/>
    </source>
</evidence>
<dbReference type="InterPro" id="IPR002577">
    <property type="entry name" value="HTH_HxlR"/>
</dbReference>
<feature type="domain" description="HTH hxlR-type" evidence="4">
    <location>
        <begin position="32"/>
        <end position="130"/>
    </location>
</feature>
<dbReference type="Proteomes" id="UP001596470">
    <property type="component" value="Unassembled WGS sequence"/>
</dbReference>
<sequence>MTTRPVPHVLAEFQDLSGRPDLAEFEVLAEDCPSRPVLDHVTGRWGTLIVLSLHDGPRRFSEIRRAVAGINDKALSQGLRHLERDGLVLRNASDRFPSRVEYRLTEIGAGMEARLREMVSYLYANMGEVLDAQAGYDGDRAAHRPAAAETDA</sequence>
<keyword evidence="3" id="KW-0804">Transcription</keyword>
<dbReference type="InterPro" id="IPR011991">
    <property type="entry name" value="ArsR-like_HTH"/>
</dbReference>
<comment type="caution">
    <text evidence="5">The sequence shown here is derived from an EMBL/GenBank/DDBJ whole genome shotgun (WGS) entry which is preliminary data.</text>
</comment>
<dbReference type="InterPro" id="IPR036388">
    <property type="entry name" value="WH-like_DNA-bd_sf"/>
</dbReference>
<gene>
    <name evidence="5" type="ORF">ACFQS3_04015</name>
</gene>
<dbReference type="InterPro" id="IPR036390">
    <property type="entry name" value="WH_DNA-bd_sf"/>
</dbReference>
<dbReference type="PANTHER" id="PTHR33204">
    <property type="entry name" value="TRANSCRIPTIONAL REGULATOR, MARR FAMILY"/>
    <property type="match status" value="1"/>
</dbReference>
<protein>
    <submittedName>
        <fullName evidence="5">Winged helix-turn-helix transcriptional regulator</fullName>
    </submittedName>
</protein>
<dbReference type="Pfam" id="PF01638">
    <property type="entry name" value="HxlR"/>
    <property type="match status" value="1"/>
</dbReference>
<evidence type="ECO:0000256" key="3">
    <source>
        <dbReference type="ARBA" id="ARBA00023163"/>
    </source>
</evidence>
<organism evidence="5 6">
    <name type="scientific">Glycomyces mayteni</name>
    <dbReference type="NCBI Taxonomy" id="543887"/>
    <lineage>
        <taxon>Bacteria</taxon>
        <taxon>Bacillati</taxon>
        <taxon>Actinomycetota</taxon>
        <taxon>Actinomycetes</taxon>
        <taxon>Glycomycetales</taxon>
        <taxon>Glycomycetaceae</taxon>
        <taxon>Glycomyces</taxon>
    </lineage>
</organism>
<dbReference type="SUPFAM" id="SSF46785">
    <property type="entry name" value="Winged helix' DNA-binding domain"/>
    <property type="match status" value="1"/>
</dbReference>
<keyword evidence="6" id="KW-1185">Reference proteome</keyword>
<dbReference type="PROSITE" id="PS51118">
    <property type="entry name" value="HTH_HXLR"/>
    <property type="match status" value="1"/>
</dbReference>
<dbReference type="RefSeq" id="WP_382354205.1">
    <property type="nucleotide sequence ID" value="NZ_JBHMBP010000004.1"/>
</dbReference>
<accession>A0ABW2D4I9</accession>
<proteinExistence type="predicted"/>
<evidence type="ECO:0000313" key="5">
    <source>
        <dbReference type="EMBL" id="MFC6956359.1"/>
    </source>
</evidence>
<reference evidence="6" key="1">
    <citation type="journal article" date="2019" name="Int. J. Syst. Evol. Microbiol.">
        <title>The Global Catalogue of Microorganisms (GCM) 10K type strain sequencing project: providing services to taxonomists for standard genome sequencing and annotation.</title>
        <authorList>
            <consortium name="The Broad Institute Genomics Platform"/>
            <consortium name="The Broad Institute Genome Sequencing Center for Infectious Disease"/>
            <person name="Wu L."/>
            <person name="Ma J."/>
        </authorList>
    </citation>
    <scope>NUCLEOTIDE SEQUENCE [LARGE SCALE GENOMIC DNA]</scope>
    <source>
        <strain evidence="6">KACC 12634</strain>
    </source>
</reference>
<keyword evidence="2" id="KW-0238">DNA-binding</keyword>
<dbReference type="PANTHER" id="PTHR33204:SF37">
    <property type="entry name" value="HTH-TYPE TRANSCRIPTIONAL REGULATOR YODB"/>
    <property type="match status" value="1"/>
</dbReference>
<dbReference type="EMBL" id="JBHSYS010000001">
    <property type="protein sequence ID" value="MFC6956359.1"/>
    <property type="molecule type" value="Genomic_DNA"/>
</dbReference>
<evidence type="ECO:0000259" key="4">
    <source>
        <dbReference type="PROSITE" id="PS51118"/>
    </source>
</evidence>
<name>A0ABW2D4I9_9ACTN</name>
<dbReference type="Gene3D" id="1.10.10.10">
    <property type="entry name" value="Winged helix-like DNA-binding domain superfamily/Winged helix DNA-binding domain"/>
    <property type="match status" value="1"/>
</dbReference>
<dbReference type="CDD" id="cd00090">
    <property type="entry name" value="HTH_ARSR"/>
    <property type="match status" value="1"/>
</dbReference>